<reference evidence="7" key="1">
    <citation type="submission" date="2024-05" db="EMBL/GenBank/DDBJ databases">
        <title>Genome sequencing of novel strain.</title>
        <authorList>
            <person name="Ganbat D."/>
            <person name="Ganbat S."/>
            <person name="Lee S.-J."/>
        </authorList>
    </citation>
    <scope>NUCLEOTIDE SEQUENCE</scope>
    <source>
        <strain evidence="7">SMD15-11</strain>
    </source>
</reference>
<feature type="transmembrane region" description="Helical" evidence="5">
    <location>
        <begin position="176"/>
        <end position="196"/>
    </location>
</feature>
<comment type="subcellular location">
    <subcellularLocation>
        <location evidence="1">Membrane</location>
        <topology evidence="1">Multi-pass membrane protein</topology>
    </subcellularLocation>
</comment>
<feature type="transmembrane region" description="Helical" evidence="5">
    <location>
        <begin position="66"/>
        <end position="85"/>
    </location>
</feature>
<feature type="transmembrane region" description="Helical" evidence="5">
    <location>
        <begin position="91"/>
        <end position="112"/>
    </location>
</feature>
<keyword evidence="3 5" id="KW-1133">Transmembrane helix</keyword>
<gene>
    <name evidence="7" type="ORF">AAIA72_15805</name>
</gene>
<keyword evidence="2 5" id="KW-0812">Transmembrane</keyword>
<evidence type="ECO:0000256" key="1">
    <source>
        <dbReference type="ARBA" id="ARBA00004141"/>
    </source>
</evidence>
<dbReference type="PANTHER" id="PTHR32322:SF9">
    <property type="entry name" value="AMINO-ACID METABOLITE EFFLUX PUMP-RELATED"/>
    <property type="match status" value="1"/>
</dbReference>
<dbReference type="InterPro" id="IPR000620">
    <property type="entry name" value="EamA_dom"/>
</dbReference>
<feature type="domain" description="EamA" evidence="6">
    <location>
        <begin position="150"/>
        <end position="281"/>
    </location>
</feature>
<evidence type="ECO:0000256" key="3">
    <source>
        <dbReference type="ARBA" id="ARBA00022989"/>
    </source>
</evidence>
<feature type="transmembrane region" description="Helical" evidence="5">
    <location>
        <begin position="147"/>
        <end position="164"/>
    </location>
</feature>
<accession>A0AB39UWU3</accession>
<sequence length="295" mass="30958">MSAGTFAQLVLLAAIWGASFLFMRISAPVLGAAWLADLRVGLAALFLFVVARFLKRPLHFWQHRRHFAILGVINSALPFLLYNYAAQTLSASVLSIVNATAPIWGALVVAAWTRQRIEARVLAGMVLGIGGVAVLVGLSGLPSGSQGLRALAAAVAAPLCYGIASCYAREAPQVPAFNNAHGSMWMATFALLPLLPLNPPGALPTPEVMAAILALGILCSGVAYLMYFRLIAIAGPTSALTVTFLIPLFGVLWGHSFLNEPVGMNTALGGALVVAGTMLVTGFSPRVLLRRAAQT</sequence>
<organism evidence="7">
    <name type="scientific">Thermohahella caldifontis</name>
    <dbReference type="NCBI Taxonomy" id="3142973"/>
    <lineage>
        <taxon>Bacteria</taxon>
        <taxon>Pseudomonadati</taxon>
        <taxon>Pseudomonadota</taxon>
        <taxon>Gammaproteobacteria</taxon>
        <taxon>Oceanospirillales</taxon>
        <taxon>Hahellaceae</taxon>
        <taxon>Thermohahella</taxon>
    </lineage>
</organism>
<feature type="transmembrane region" description="Helical" evidence="5">
    <location>
        <begin position="270"/>
        <end position="289"/>
    </location>
</feature>
<dbReference type="KEGG" id="tcd:AAIA72_15805"/>
<dbReference type="RefSeq" id="WP_369601253.1">
    <property type="nucleotide sequence ID" value="NZ_CP154858.1"/>
</dbReference>
<evidence type="ECO:0000313" key="7">
    <source>
        <dbReference type="EMBL" id="XDT72241.1"/>
    </source>
</evidence>
<evidence type="ECO:0000259" key="6">
    <source>
        <dbReference type="Pfam" id="PF00892"/>
    </source>
</evidence>
<feature type="transmembrane region" description="Helical" evidence="5">
    <location>
        <begin position="208"/>
        <end position="227"/>
    </location>
</feature>
<evidence type="ECO:0000256" key="4">
    <source>
        <dbReference type="ARBA" id="ARBA00023136"/>
    </source>
</evidence>
<dbReference type="AlphaFoldDB" id="A0AB39UWU3"/>
<dbReference type="PANTHER" id="PTHR32322">
    <property type="entry name" value="INNER MEMBRANE TRANSPORTER"/>
    <property type="match status" value="1"/>
</dbReference>
<dbReference type="Pfam" id="PF00892">
    <property type="entry name" value="EamA"/>
    <property type="match status" value="2"/>
</dbReference>
<feature type="transmembrane region" description="Helical" evidence="5">
    <location>
        <begin position="33"/>
        <end position="54"/>
    </location>
</feature>
<dbReference type="InterPro" id="IPR050638">
    <property type="entry name" value="AA-Vitamin_Transporters"/>
</dbReference>
<dbReference type="InterPro" id="IPR037185">
    <property type="entry name" value="EmrE-like"/>
</dbReference>
<feature type="domain" description="EamA" evidence="6">
    <location>
        <begin position="9"/>
        <end position="136"/>
    </location>
</feature>
<feature type="transmembrane region" description="Helical" evidence="5">
    <location>
        <begin position="119"/>
        <end position="141"/>
    </location>
</feature>
<dbReference type="GO" id="GO:0016020">
    <property type="term" value="C:membrane"/>
    <property type="evidence" value="ECO:0007669"/>
    <property type="project" value="UniProtKB-SubCell"/>
</dbReference>
<keyword evidence="4 5" id="KW-0472">Membrane</keyword>
<dbReference type="SUPFAM" id="SSF103481">
    <property type="entry name" value="Multidrug resistance efflux transporter EmrE"/>
    <property type="match status" value="2"/>
</dbReference>
<protein>
    <submittedName>
        <fullName evidence="7">DMT family transporter</fullName>
    </submittedName>
</protein>
<name>A0AB39UWU3_9GAMM</name>
<dbReference type="EMBL" id="CP154858">
    <property type="protein sequence ID" value="XDT72241.1"/>
    <property type="molecule type" value="Genomic_DNA"/>
</dbReference>
<proteinExistence type="predicted"/>
<feature type="transmembrane region" description="Helical" evidence="5">
    <location>
        <begin position="239"/>
        <end position="258"/>
    </location>
</feature>
<evidence type="ECO:0000256" key="2">
    <source>
        <dbReference type="ARBA" id="ARBA00022692"/>
    </source>
</evidence>
<evidence type="ECO:0000256" key="5">
    <source>
        <dbReference type="SAM" id="Phobius"/>
    </source>
</evidence>